<organism evidence="1 2">
    <name type="scientific">Candidatus Hydrogenisulfobacillus filiaventi</name>
    <dbReference type="NCBI Taxonomy" id="2707344"/>
    <lineage>
        <taxon>Bacteria</taxon>
        <taxon>Bacillati</taxon>
        <taxon>Bacillota</taxon>
        <taxon>Clostridia</taxon>
        <taxon>Eubacteriales</taxon>
        <taxon>Clostridiales Family XVII. Incertae Sedis</taxon>
        <taxon>Candidatus Hydrogenisulfobacillus</taxon>
    </lineage>
</organism>
<proteinExistence type="predicted"/>
<evidence type="ECO:0000313" key="2">
    <source>
        <dbReference type="Proteomes" id="UP000503399"/>
    </source>
</evidence>
<keyword evidence="2" id="KW-1185">Reference proteome</keyword>
<reference evidence="1 2" key="1">
    <citation type="submission" date="2020-02" db="EMBL/GenBank/DDBJ databases">
        <authorList>
            <person name="Hogendoorn C."/>
        </authorList>
    </citation>
    <scope>NUCLEOTIDE SEQUENCE [LARGE SCALE GENOMIC DNA]</scope>
    <source>
        <strain evidence="1">R501</strain>
    </source>
</reference>
<protein>
    <submittedName>
        <fullName evidence="1">Uncharacterized protein</fullName>
    </submittedName>
</protein>
<dbReference type="AlphaFoldDB" id="A0A6F8ZD12"/>
<sequence length="69" mass="7596">MFAFCRNGHLTLASETLCPECGSTVCAYCPECHERLLPVVRCRYGTPQFVPPEVCPGCGCRTFWATAAH</sequence>
<accession>A0A6F8ZD12</accession>
<evidence type="ECO:0000313" key="1">
    <source>
        <dbReference type="EMBL" id="CAB1127521.1"/>
    </source>
</evidence>
<dbReference type="KEGG" id="hfv:R50_0015"/>
<dbReference type="EMBL" id="LR778114">
    <property type="protein sequence ID" value="CAB1127521.1"/>
    <property type="molecule type" value="Genomic_DNA"/>
</dbReference>
<dbReference type="Proteomes" id="UP000503399">
    <property type="component" value="Chromosome"/>
</dbReference>
<gene>
    <name evidence="1" type="ORF">R50_0015</name>
</gene>
<name>A0A6F8ZD12_9FIRM</name>